<name>A0A166UJJ0_9CLOT</name>
<evidence type="ECO:0000313" key="4">
    <source>
        <dbReference type="Proteomes" id="UP000093694"/>
    </source>
</evidence>
<dbReference type="AlphaFoldDB" id="A0A166UJJ0"/>
<keyword evidence="4" id="KW-1185">Reference proteome</keyword>
<dbReference type="EMBL" id="LITQ01000001">
    <property type="protein sequence ID" value="OAA94977.1"/>
    <property type="molecule type" value="Genomic_DNA"/>
</dbReference>
<reference evidence="2 4" key="2">
    <citation type="journal article" date="2016" name="Front. Microbiol.">
        <title>Industrial Acetogenic Biocatalysts: A Comparative Metabolic and Genomic Analysis.</title>
        <authorList>
            <person name="Bengelsdorf F."/>
            <person name="Poehlein A."/>
            <person name="Sonja S."/>
            <person name="Erz C."/>
            <person name="Hummel T."/>
            <person name="Hoffmeister S."/>
            <person name="Daniel R."/>
            <person name="Durre P."/>
        </authorList>
    </citation>
    <scope>NUCLEOTIDE SEQUENCE [LARGE SCALE GENOMIC DNA]</scope>
    <source>
        <strain evidence="2 4">PTA-10522</strain>
    </source>
</reference>
<dbReference type="RefSeq" id="WP_192847871.1">
    <property type="nucleotide sequence ID" value="NZ_LITQ01000001.1"/>
</dbReference>
<comment type="caution">
    <text evidence="1">The sequence shown here is derived from an EMBL/GenBank/DDBJ whole genome shotgun (WGS) entry which is preliminary data.</text>
</comment>
<dbReference type="EMBL" id="LROR01000067">
    <property type="protein sequence ID" value="OBR91718.1"/>
    <property type="molecule type" value="Genomic_DNA"/>
</dbReference>
<dbReference type="Proteomes" id="UP000077384">
    <property type="component" value="Unassembled WGS sequence"/>
</dbReference>
<accession>A0A166UJJ0</accession>
<evidence type="ECO:0000313" key="3">
    <source>
        <dbReference type="Proteomes" id="UP000077384"/>
    </source>
</evidence>
<dbReference type="Proteomes" id="UP000093694">
    <property type="component" value="Unassembled WGS sequence"/>
</dbReference>
<proteinExistence type="predicted"/>
<gene>
    <name evidence="2" type="ORF">CLCOS_33580</name>
    <name evidence="1" type="ORF">WX73_01386</name>
</gene>
<evidence type="ECO:0000313" key="1">
    <source>
        <dbReference type="EMBL" id="OAA94977.1"/>
    </source>
</evidence>
<organism evidence="1 3">
    <name type="scientific">Clostridium coskatii</name>
    <dbReference type="NCBI Taxonomy" id="1705578"/>
    <lineage>
        <taxon>Bacteria</taxon>
        <taxon>Bacillati</taxon>
        <taxon>Bacillota</taxon>
        <taxon>Clostridia</taxon>
        <taxon>Eubacteriales</taxon>
        <taxon>Clostridiaceae</taxon>
        <taxon>Clostridium</taxon>
    </lineage>
</organism>
<evidence type="ECO:0000313" key="2">
    <source>
        <dbReference type="EMBL" id="OBR91718.1"/>
    </source>
</evidence>
<protein>
    <submittedName>
        <fullName evidence="1">Uncharacterized protein</fullName>
    </submittedName>
</protein>
<sequence>MYDIKDFEKLQERKNKLRADCIGDRGYFKSTYYESMFQFKSMHIPTESLIK</sequence>
<dbReference type="PATRIC" id="fig|1705578.3.peg.204"/>
<reference evidence="1 3" key="1">
    <citation type="journal article" date="2015" name="Biotechnol. Bioeng.">
        <title>Genome sequence and phenotypic characterization of Caulobacter segnis.</title>
        <authorList>
            <person name="Patel S."/>
            <person name="Fletcher B."/>
            <person name="Scott D.C."/>
            <person name="Ely B."/>
        </authorList>
    </citation>
    <scope>NUCLEOTIDE SEQUENCE [LARGE SCALE GENOMIC DNA]</scope>
    <source>
        <strain evidence="1 3">PS02</strain>
    </source>
</reference>